<evidence type="ECO:0000313" key="3">
    <source>
        <dbReference type="Proteomes" id="UP000290189"/>
    </source>
</evidence>
<dbReference type="InterPro" id="IPR013083">
    <property type="entry name" value="Znf_RING/FYVE/PHD"/>
</dbReference>
<feature type="signal peptide" evidence="1">
    <location>
        <begin position="1"/>
        <end position="34"/>
    </location>
</feature>
<keyword evidence="2" id="KW-0496">Mitochondrion</keyword>
<reference evidence="2 3" key="1">
    <citation type="submission" date="2018-03" db="EMBL/GenBank/DDBJ databases">
        <authorList>
            <person name="Fogelqvist J."/>
        </authorList>
    </citation>
    <scope>NUCLEOTIDE SEQUENCE [LARGE SCALE GENOMIC DNA]</scope>
</reference>
<protein>
    <recommendedName>
        <fullName evidence="4">RING-type domain-containing protein</fullName>
    </recommendedName>
</protein>
<geneLocation type="mitochondrion" evidence="2"/>
<sequence length="98" mass="10824">MLTFQHRCRLLPAPLTLLVLLSALFSGTIMTALSSDDYQATPGDASIDNEPCAICREPMRVGTLTSYLLCEHQVHSSCLIDNKIPGHRRISTFINSFS</sequence>
<name>A0A3P3YDX1_PLABS</name>
<organism evidence="2 3">
    <name type="scientific">Plasmodiophora brassicae</name>
    <name type="common">Clubroot disease agent</name>
    <dbReference type="NCBI Taxonomy" id="37360"/>
    <lineage>
        <taxon>Eukaryota</taxon>
        <taxon>Sar</taxon>
        <taxon>Rhizaria</taxon>
        <taxon>Endomyxa</taxon>
        <taxon>Phytomyxea</taxon>
        <taxon>Plasmodiophorida</taxon>
        <taxon>Plasmodiophoridae</taxon>
        <taxon>Plasmodiophora</taxon>
    </lineage>
</organism>
<dbReference type="Proteomes" id="UP000290189">
    <property type="component" value="Unassembled WGS sequence"/>
</dbReference>
<evidence type="ECO:0000313" key="2">
    <source>
        <dbReference type="EMBL" id="SPQ98385.1"/>
    </source>
</evidence>
<keyword evidence="1" id="KW-0732">Signal</keyword>
<evidence type="ECO:0000256" key="1">
    <source>
        <dbReference type="SAM" id="SignalP"/>
    </source>
</evidence>
<proteinExistence type="predicted"/>
<gene>
    <name evidence="2" type="ORF">PLBR_LOCUS5600</name>
</gene>
<dbReference type="SMR" id="A0A3P3YDX1"/>
<dbReference type="EMBL" id="OVEO01000009">
    <property type="protein sequence ID" value="SPQ98385.1"/>
    <property type="molecule type" value="Genomic_DNA"/>
</dbReference>
<dbReference type="SUPFAM" id="SSF57850">
    <property type="entry name" value="RING/U-box"/>
    <property type="match status" value="1"/>
</dbReference>
<dbReference type="AlphaFoldDB" id="A0A3P3YDX1"/>
<evidence type="ECO:0008006" key="4">
    <source>
        <dbReference type="Google" id="ProtNLM"/>
    </source>
</evidence>
<dbReference type="Gene3D" id="3.30.40.10">
    <property type="entry name" value="Zinc/RING finger domain, C3HC4 (zinc finger)"/>
    <property type="match status" value="1"/>
</dbReference>
<accession>A0A3P3YDX1</accession>
<feature type="chain" id="PRO_5018084022" description="RING-type domain-containing protein" evidence="1">
    <location>
        <begin position="35"/>
        <end position="98"/>
    </location>
</feature>